<dbReference type="Pfam" id="PF13088">
    <property type="entry name" value="BNR_2"/>
    <property type="match status" value="1"/>
</dbReference>
<name>A0A2J6X4H7_9BACT</name>
<proteinExistence type="predicted"/>
<dbReference type="PANTHER" id="PTHR43752:SF2">
    <property type="entry name" value="BNR_ASP-BOX REPEAT FAMILY PROTEIN"/>
    <property type="match status" value="1"/>
</dbReference>
<dbReference type="PANTHER" id="PTHR43752">
    <property type="entry name" value="BNR/ASP-BOX REPEAT FAMILY PROTEIN"/>
    <property type="match status" value="1"/>
</dbReference>
<dbReference type="CDD" id="cd15482">
    <property type="entry name" value="Sialidase_non-viral"/>
    <property type="match status" value="1"/>
</dbReference>
<dbReference type="Proteomes" id="UP000236910">
    <property type="component" value="Unassembled WGS sequence"/>
</dbReference>
<evidence type="ECO:0000313" key="2">
    <source>
        <dbReference type="EMBL" id="PMP81268.1"/>
    </source>
</evidence>
<dbReference type="EMBL" id="PNIX01000332">
    <property type="protein sequence ID" value="PMP81268.1"/>
    <property type="molecule type" value="Genomic_DNA"/>
</dbReference>
<gene>
    <name evidence="2" type="ORF">C0175_05765</name>
</gene>
<evidence type="ECO:0000313" key="3">
    <source>
        <dbReference type="Proteomes" id="UP000236910"/>
    </source>
</evidence>
<organism evidence="2 3">
    <name type="scientific">Caldisericum exile</name>
    <dbReference type="NCBI Taxonomy" id="693075"/>
    <lineage>
        <taxon>Bacteria</taxon>
        <taxon>Pseudomonadati</taxon>
        <taxon>Caldisericota/Cryosericota group</taxon>
        <taxon>Caldisericota</taxon>
        <taxon>Caldisericia</taxon>
        <taxon>Caldisericales</taxon>
        <taxon>Caldisericaceae</taxon>
        <taxon>Caldisericum</taxon>
    </lineage>
</organism>
<dbReference type="InterPro" id="IPR011040">
    <property type="entry name" value="Sialidase"/>
</dbReference>
<evidence type="ECO:0000259" key="1">
    <source>
        <dbReference type="Pfam" id="PF13088"/>
    </source>
</evidence>
<reference evidence="2 3" key="1">
    <citation type="submission" date="2018-01" db="EMBL/GenBank/DDBJ databases">
        <title>Metagenomic assembled genomes from two thermal pools in the Uzon Caldera, Kamchatka, Russia.</title>
        <authorList>
            <person name="Wilkins L."/>
            <person name="Ettinger C."/>
        </authorList>
    </citation>
    <scope>NUCLEOTIDE SEQUENCE [LARGE SCALE GENOMIC DNA]</scope>
    <source>
        <strain evidence="2">ARK-10</strain>
    </source>
</reference>
<dbReference type="InterPro" id="IPR036278">
    <property type="entry name" value="Sialidase_sf"/>
</dbReference>
<sequence length="307" mass="35585">MNFENVIQSQIYPPMHHCISVTKDRDDLIAVWYSASYEKAPDSVIHLSKKHFDKWTDPVTVFKMPGFGVGNPVIWKSPEDELWLFFVMLTENDWQSALICRKKSKDHGEHWDELEIISNIKGIMTKARPLILQNGNYLLPVYDEKKWTSMILISEDGNHWNLYGETTVTGLIQPVVIELDDGILMMMSRSKMGKIYVSYSFNGGLSWTVSTQSDIPNPNSGIDVVKYKNMLVLAHNHTQTGRNRIDLLFSKNEGRDWSGPFCVKKADLGEYSYPWLLEDENQLHLFFTNNRMNFIHSFFEDGDFEKE</sequence>
<comment type="caution">
    <text evidence="2">The sequence shown here is derived from an EMBL/GenBank/DDBJ whole genome shotgun (WGS) entry which is preliminary data.</text>
</comment>
<protein>
    <recommendedName>
        <fullName evidence="1">Sialidase domain-containing protein</fullName>
    </recommendedName>
</protein>
<accession>A0A2J6X4H7</accession>
<feature type="domain" description="Sialidase" evidence="1">
    <location>
        <begin position="27"/>
        <end position="285"/>
    </location>
</feature>
<dbReference type="SUPFAM" id="SSF50939">
    <property type="entry name" value="Sialidases"/>
    <property type="match status" value="1"/>
</dbReference>
<dbReference type="Gene3D" id="2.120.10.10">
    <property type="match status" value="1"/>
</dbReference>
<dbReference type="AlphaFoldDB" id="A0A2J6X4H7"/>